<dbReference type="CDD" id="cd03362">
    <property type="entry name" value="TOPRIM_TopoIA_TopoIII"/>
    <property type="match status" value="1"/>
</dbReference>
<dbReference type="GO" id="GO:0006310">
    <property type="term" value="P:DNA recombination"/>
    <property type="evidence" value="ECO:0007669"/>
    <property type="project" value="TreeGrafter"/>
</dbReference>
<dbReference type="Pfam" id="PF01131">
    <property type="entry name" value="Topoisom_bac"/>
    <property type="match status" value="1"/>
</dbReference>
<dbReference type="EC" id="5.6.2.1" evidence="3"/>
<dbReference type="PANTHER" id="PTHR11390">
    <property type="entry name" value="PROKARYOTIC DNA TOPOISOMERASE"/>
    <property type="match status" value="1"/>
</dbReference>
<dbReference type="SMART" id="SM00493">
    <property type="entry name" value="TOPRIM"/>
    <property type="match status" value="1"/>
</dbReference>
<dbReference type="InterPro" id="IPR003602">
    <property type="entry name" value="Topo_IA_DNA-bd_dom"/>
</dbReference>
<dbReference type="InterPro" id="IPR003601">
    <property type="entry name" value="Topo_IA_2"/>
</dbReference>
<feature type="domain" description="Toprim" evidence="11">
    <location>
        <begin position="2"/>
        <end position="136"/>
    </location>
</feature>
<accession>A0A7H8V3S1</accession>
<dbReference type="CDD" id="cd00186">
    <property type="entry name" value="TOP1Ac"/>
    <property type="match status" value="1"/>
</dbReference>
<dbReference type="InterPro" id="IPR006171">
    <property type="entry name" value="TOPRIM_dom"/>
</dbReference>
<organism evidence="13 14">
    <name type="scientific">Streptococcus sanguinis</name>
    <dbReference type="NCBI Taxonomy" id="1305"/>
    <lineage>
        <taxon>Bacteria</taxon>
        <taxon>Bacillati</taxon>
        <taxon>Bacillota</taxon>
        <taxon>Bacilli</taxon>
        <taxon>Lactobacillales</taxon>
        <taxon>Streptococcaceae</taxon>
        <taxon>Streptococcus</taxon>
    </lineage>
</organism>
<sequence>MLTVILAEKESQALDYAEALGTFTTRKKVHIIKQTPFLSGEVHIVSAEGHLFEYGLPKNNWDLTKLPLVDVSFKQFLKKDRTSKEMFKRIYEEVTAADEVIIGTDADREGERIAYSILSHIPEGKAKIKKRLWVNSMTTRALQRAFQNMRDPQETYSFYLEAEARAQSDWLVGMNLSPMATLNLQKQGMLPKAKGNSLSVGRVQTPVVRLICENDLAIRNFVQQTYWKLQLEDKENEVIFTNKDKFTDSDEVLELSRSLADVALVSSVEAEEKAKPAPALFNLSDLQSYAARRWKFEATKTERLVEGLYLKKYLSYPRSDCRFITEDEFNYLRQYLSSYQDTIHCYFKPFFLEPRDFYVDPAKVAKSSHYALIPTEKIPNLLSLSPDERLIYEAVVKRSILMFAADCRYQTTTVQLENKGQVFQTKGKRTLEPGWIEWSDLPIKKDVELPNYRLDDPVACQITIVDGITKPPKRLTESHLIGQVFPKYGLGTQATRGAVIQTIQSRGYVKKDKKTDQLFPTDKGYLLINYLWDNEFSNPETTGGWELFLSQIGEGAINPRDFVNAIKDKLTIQIEQAKEGRADTW</sequence>
<dbReference type="PROSITE" id="PS00396">
    <property type="entry name" value="TOPO_IA_1"/>
    <property type="match status" value="1"/>
</dbReference>
<dbReference type="PROSITE" id="PS52039">
    <property type="entry name" value="TOPO_IA_2"/>
    <property type="match status" value="1"/>
</dbReference>
<dbReference type="InterPro" id="IPR013826">
    <property type="entry name" value="Topo_IA_cen_sub3"/>
</dbReference>
<dbReference type="Gene3D" id="1.10.290.10">
    <property type="entry name" value="Topoisomerase I, domain 4"/>
    <property type="match status" value="1"/>
</dbReference>
<keyword evidence="6 13" id="KW-0413">Isomerase</keyword>
<protein>
    <recommendedName>
        <fullName evidence="3">DNA topoisomerase</fullName>
        <ecNumber evidence="3">5.6.2.1</ecNumber>
    </recommendedName>
    <alternativeName>
        <fullName evidence="10">Omega-protein</fullName>
    </alternativeName>
    <alternativeName>
        <fullName evidence="9">Relaxing enzyme</fullName>
    </alternativeName>
    <alternativeName>
        <fullName evidence="7">Swivelase</fullName>
    </alternativeName>
    <alternativeName>
        <fullName evidence="8">Untwisting enzyme</fullName>
    </alternativeName>
</protein>
<evidence type="ECO:0000259" key="11">
    <source>
        <dbReference type="PROSITE" id="PS50880"/>
    </source>
</evidence>
<dbReference type="PANTHER" id="PTHR11390:SF21">
    <property type="entry name" value="DNA TOPOISOMERASE 3-ALPHA"/>
    <property type="match status" value="1"/>
</dbReference>
<dbReference type="Pfam" id="PF01751">
    <property type="entry name" value="Toprim"/>
    <property type="match status" value="1"/>
</dbReference>
<dbReference type="Gene3D" id="3.40.50.140">
    <property type="match status" value="1"/>
</dbReference>
<dbReference type="InterPro" id="IPR013497">
    <property type="entry name" value="Topo_IA_cen"/>
</dbReference>
<dbReference type="Gene3D" id="1.10.460.10">
    <property type="entry name" value="Topoisomerase I, domain 2"/>
    <property type="match status" value="1"/>
</dbReference>
<name>A0A7H8V3S1_STRSA</name>
<evidence type="ECO:0000256" key="1">
    <source>
        <dbReference type="ARBA" id="ARBA00000213"/>
    </source>
</evidence>
<feature type="domain" description="Topo IA-type catalytic" evidence="12">
    <location>
        <begin position="155"/>
        <end position="574"/>
    </location>
</feature>
<evidence type="ECO:0000256" key="7">
    <source>
        <dbReference type="ARBA" id="ARBA00030003"/>
    </source>
</evidence>
<reference evidence="13 14" key="1">
    <citation type="submission" date="2019-06" db="EMBL/GenBank/DDBJ databases">
        <title>The organization of the Streptococcus sanguinis genomes.</title>
        <authorList>
            <person name="Wang H.Y."/>
            <person name="Chen Y.Y.M."/>
            <person name="Wu C.H."/>
        </authorList>
    </citation>
    <scope>NUCLEOTIDE SEQUENCE [LARGE SCALE GENOMIC DNA]</scope>
    <source>
        <strain evidence="13 14">CGMH058</strain>
    </source>
</reference>
<evidence type="ECO:0000256" key="2">
    <source>
        <dbReference type="ARBA" id="ARBA00009446"/>
    </source>
</evidence>
<comment type="similarity">
    <text evidence="2">Belongs to the type IA topoisomerase family.</text>
</comment>
<dbReference type="PRINTS" id="PR00417">
    <property type="entry name" value="PRTPISMRASEI"/>
</dbReference>
<dbReference type="SMART" id="SM00436">
    <property type="entry name" value="TOP1Bc"/>
    <property type="match status" value="1"/>
</dbReference>
<proteinExistence type="inferred from homology"/>
<dbReference type="InterPro" id="IPR013825">
    <property type="entry name" value="Topo_IA_cen_sub2"/>
</dbReference>
<dbReference type="Gene3D" id="2.70.20.10">
    <property type="entry name" value="Topoisomerase I, domain 3"/>
    <property type="match status" value="1"/>
</dbReference>
<dbReference type="Proteomes" id="UP000509535">
    <property type="component" value="Chromosome"/>
</dbReference>
<comment type="catalytic activity">
    <reaction evidence="1">
        <text>ATP-independent breakage of single-stranded DNA, followed by passage and rejoining.</text>
        <dbReference type="EC" id="5.6.2.1"/>
    </reaction>
</comment>
<evidence type="ECO:0000256" key="3">
    <source>
        <dbReference type="ARBA" id="ARBA00012891"/>
    </source>
</evidence>
<dbReference type="GO" id="GO:0003677">
    <property type="term" value="F:DNA binding"/>
    <property type="evidence" value="ECO:0007669"/>
    <property type="project" value="UniProtKB-KW"/>
</dbReference>
<evidence type="ECO:0000256" key="10">
    <source>
        <dbReference type="ARBA" id="ARBA00032877"/>
    </source>
</evidence>
<dbReference type="GO" id="GO:0003917">
    <property type="term" value="F:DNA topoisomerase type I (single strand cut, ATP-independent) activity"/>
    <property type="evidence" value="ECO:0007669"/>
    <property type="project" value="UniProtKB-EC"/>
</dbReference>
<dbReference type="GO" id="GO:0006281">
    <property type="term" value="P:DNA repair"/>
    <property type="evidence" value="ECO:0007669"/>
    <property type="project" value="TreeGrafter"/>
</dbReference>
<dbReference type="AlphaFoldDB" id="A0A7H8V3S1"/>
<evidence type="ECO:0000313" key="13">
    <source>
        <dbReference type="EMBL" id="QLB51100.1"/>
    </source>
</evidence>
<dbReference type="PROSITE" id="PS50880">
    <property type="entry name" value="TOPRIM"/>
    <property type="match status" value="1"/>
</dbReference>
<dbReference type="InterPro" id="IPR023405">
    <property type="entry name" value="Topo_IA_core_domain"/>
</dbReference>
<dbReference type="InterPro" id="IPR000380">
    <property type="entry name" value="Topo_IA"/>
</dbReference>
<dbReference type="RefSeq" id="WP_176799718.1">
    <property type="nucleotide sequence ID" value="NZ_CP040798.1"/>
</dbReference>
<dbReference type="InterPro" id="IPR034144">
    <property type="entry name" value="TOPRIM_TopoIII"/>
</dbReference>
<evidence type="ECO:0000256" key="5">
    <source>
        <dbReference type="ARBA" id="ARBA00023125"/>
    </source>
</evidence>
<dbReference type="SUPFAM" id="SSF56712">
    <property type="entry name" value="Prokaryotic type I DNA topoisomerase"/>
    <property type="match status" value="1"/>
</dbReference>
<evidence type="ECO:0000256" key="4">
    <source>
        <dbReference type="ARBA" id="ARBA00023029"/>
    </source>
</evidence>
<dbReference type="InterPro" id="IPR023406">
    <property type="entry name" value="Topo_IA_AS"/>
</dbReference>
<evidence type="ECO:0000259" key="12">
    <source>
        <dbReference type="PROSITE" id="PS52039"/>
    </source>
</evidence>
<dbReference type="GO" id="GO:0043597">
    <property type="term" value="C:cytoplasmic replication fork"/>
    <property type="evidence" value="ECO:0007669"/>
    <property type="project" value="TreeGrafter"/>
</dbReference>
<evidence type="ECO:0000313" key="14">
    <source>
        <dbReference type="Proteomes" id="UP000509535"/>
    </source>
</evidence>
<dbReference type="EMBL" id="CP040798">
    <property type="protein sequence ID" value="QLB51100.1"/>
    <property type="molecule type" value="Genomic_DNA"/>
</dbReference>
<gene>
    <name evidence="13" type="ORF">FDP16_11940</name>
</gene>
<evidence type="ECO:0000256" key="8">
    <source>
        <dbReference type="ARBA" id="ARBA00031985"/>
    </source>
</evidence>
<evidence type="ECO:0000256" key="9">
    <source>
        <dbReference type="ARBA" id="ARBA00032235"/>
    </source>
</evidence>
<dbReference type="InterPro" id="IPR013824">
    <property type="entry name" value="Topo_IA_cen_sub1"/>
</dbReference>
<dbReference type="SMART" id="SM00437">
    <property type="entry name" value="TOP1Ac"/>
    <property type="match status" value="1"/>
</dbReference>
<keyword evidence="4" id="KW-0799">Topoisomerase</keyword>
<dbReference type="GO" id="GO:0006265">
    <property type="term" value="P:DNA topological change"/>
    <property type="evidence" value="ECO:0007669"/>
    <property type="project" value="InterPro"/>
</dbReference>
<evidence type="ECO:0000256" key="6">
    <source>
        <dbReference type="ARBA" id="ARBA00023235"/>
    </source>
</evidence>
<keyword evidence="5" id="KW-0238">DNA-binding</keyword>